<evidence type="ECO:0000313" key="3">
    <source>
        <dbReference type="Proteomes" id="UP000030017"/>
    </source>
</evidence>
<keyword evidence="3" id="KW-1185">Reference proteome</keyword>
<comment type="caution">
    <text evidence="2">The sequence shown here is derived from an EMBL/GenBank/DDBJ whole genome shotgun (WGS) entry which is preliminary data.</text>
</comment>
<dbReference type="AlphaFoldDB" id="A0A0A0EUV4"/>
<dbReference type="EMBL" id="AVPS01000001">
    <property type="protein sequence ID" value="KGM52917.1"/>
    <property type="molecule type" value="Genomic_DNA"/>
</dbReference>
<accession>A0A0A0EUV4</accession>
<feature type="compositionally biased region" description="Polar residues" evidence="1">
    <location>
        <begin position="50"/>
        <end position="61"/>
    </location>
</feature>
<feature type="region of interest" description="Disordered" evidence="1">
    <location>
        <begin position="29"/>
        <end position="61"/>
    </location>
</feature>
<name>A0A0A0EUV4_9GAMM</name>
<evidence type="ECO:0000313" key="2">
    <source>
        <dbReference type="EMBL" id="KGM52917.1"/>
    </source>
</evidence>
<sequence>MFPADIQGNEGLCDLIAYVEYAADADTPPDADGAGVGAAEALPPEARPTDTGQAGPQPHESSIPTALVLARSVYEGDEIASTHPVDTIELTDKVPPGHVVAFHCLRNDQPDSTLAAVAPLDHDQPVNAVAAWEVDFEQRVFVETSPDGVVCEMGSGDGAVPGQALDEAWQE</sequence>
<organism evidence="2 3">
    <name type="scientific">Lysobacter concretionis Ko07 = DSM 16239</name>
    <dbReference type="NCBI Taxonomy" id="1122185"/>
    <lineage>
        <taxon>Bacteria</taxon>
        <taxon>Pseudomonadati</taxon>
        <taxon>Pseudomonadota</taxon>
        <taxon>Gammaproteobacteria</taxon>
        <taxon>Lysobacterales</taxon>
        <taxon>Lysobacteraceae</taxon>
        <taxon>Novilysobacter</taxon>
    </lineage>
</organism>
<reference evidence="2 3" key="1">
    <citation type="submission" date="2013-08" db="EMBL/GenBank/DDBJ databases">
        <title>Genome sequencing of Lysobacter.</title>
        <authorList>
            <person name="Zhang S."/>
            <person name="Wang G."/>
        </authorList>
    </citation>
    <scope>NUCLEOTIDE SEQUENCE [LARGE SCALE GENOMIC DNA]</scope>
    <source>
        <strain evidence="2 3">Ko07</strain>
    </source>
</reference>
<proteinExistence type="predicted"/>
<evidence type="ECO:0000256" key="1">
    <source>
        <dbReference type="SAM" id="MobiDB-lite"/>
    </source>
</evidence>
<feature type="compositionally biased region" description="Low complexity" evidence="1">
    <location>
        <begin position="29"/>
        <end position="41"/>
    </location>
</feature>
<gene>
    <name evidence="2" type="ORF">N792_01410</name>
</gene>
<protein>
    <submittedName>
        <fullName evidence="2">Uncharacterized protein</fullName>
    </submittedName>
</protein>
<dbReference type="Proteomes" id="UP000030017">
    <property type="component" value="Unassembled WGS sequence"/>
</dbReference>
<dbReference type="RefSeq" id="WP_052103246.1">
    <property type="nucleotide sequence ID" value="NZ_AVPS01000001.1"/>
</dbReference>